<dbReference type="Proteomes" id="UP000008383">
    <property type="component" value="Unassembled WGS sequence"/>
</dbReference>
<dbReference type="PANTHER" id="PTHR11559">
    <property type="entry name" value="CARBOXYLESTERASE"/>
    <property type="match status" value="1"/>
</dbReference>
<evidence type="ECO:0000256" key="3">
    <source>
        <dbReference type="RuleBase" id="RU361235"/>
    </source>
</evidence>
<comment type="similarity">
    <text evidence="1 3">Belongs to the type-B carboxylesterase/lipase family.</text>
</comment>
<keyword evidence="2 3" id="KW-0378">Hydrolase</keyword>
<feature type="domain" description="Carboxylesterase type B" evidence="4">
    <location>
        <begin position="117"/>
        <end position="425"/>
    </location>
</feature>
<dbReference type="EC" id="3.1.1.-" evidence="3"/>
<protein>
    <recommendedName>
        <fullName evidence="3">Carboxylic ester hydrolase</fullName>
        <ecNumber evidence="3">3.1.1.-</ecNumber>
    </recommendedName>
</protein>
<dbReference type="PROSITE" id="PS00122">
    <property type="entry name" value="CARBOXYLESTERASE_B_1"/>
    <property type="match status" value="1"/>
</dbReference>
<comment type="caution">
    <text evidence="5">The sequence shown here is derived from an EMBL/GenBank/DDBJ whole genome shotgun (WGS) entry which is preliminary data.</text>
</comment>
<name>D4D108_TRIVH</name>
<dbReference type="InterPro" id="IPR002018">
    <property type="entry name" value="CarbesteraseB"/>
</dbReference>
<dbReference type="SUPFAM" id="SSF53474">
    <property type="entry name" value="alpha/beta-Hydrolases"/>
    <property type="match status" value="1"/>
</dbReference>
<evidence type="ECO:0000313" key="6">
    <source>
        <dbReference type="Proteomes" id="UP000008383"/>
    </source>
</evidence>
<sequence length="605" mass="66300">MKANVSLLDLITFPRHGGSAKVNLTIKSSLPWCVLNTSSDSSGMVLNLQGRLLIPYFLLSAFWRPNRLEMSLSALSLLAIFAFHALGDTPPQFTRSFPPVDLGYAIHKPTYINITTSGLAVAKYNNIRYAQPPVGELRFRKPKTPPPQADGIQDGTQYPSTDCVSSAYPGVPFPGRNGTTWGQEDCLFLNVQVPEGVKEGDRVPVLHWIHGSGYAFGSKDTIGITVDPEGLFDKLQRDGEKFVFVTSNYRPEEDMTANIGLHDSLAAVQWTKEHISKFGGDSDRVTVIGQSAGAGIINLMLTSYGGKGDLPFSQAVVQSPAIMPRRDVASRRQDVYNQVLKSTNCTNPTCLRAASPEVLKAANHHLIVEVPTGTGGASFGPGVGFSPLVDGDIVPDEPMILLEQGRYHKEVKRVIAANTAFEGNGLSSDTNMPDGFPDYVRINFPTASNETVQRIQNLFPYPPGKPEMLAWDWITSVVFACHSTSIAKAYGSKAYRYVMRIPPATHALDLLYFFFVDNTTTPVLSEVTARQAQGYLGQFIHGKDQKNGSLPSLGHEPTPAWVPYGSRFHTMDIVEHGFELKTDPWETNGICRTLLDIIKDPRNGN</sequence>
<organism evidence="5 6">
    <name type="scientific">Trichophyton verrucosum (strain HKI 0517)</name>
    <dbReference type="NCBI Taxonomy" id="663202"/>
    <lineage>
        <taxon>Eukaryota</taxon>
        <taxon>Fungi</taxon>
        <taxon>Dikarya</taxon>
        <taxon>Ascomycota</taxon>
        <taxon>Pezizomycotina</taxon>
        <taxon>Eurotiomycetes</taxon>
        <taxon>Eurotiomycetidae</taxon>
        <taxon>Onygenales</taxon>
        <taxon>Arthrodermataceae</taxon>
        <taxon>Trichophyton</taxon>
    </lineage>
</organism>
<dbReference type="KEGG" id="tve:TRV_00754"/>
<dbReference type="GO" id="GO:0016787">
    <property type="term" value="F:hydrolase activity"/>
    <property type="evidence" value="ECO:0007669"/>
    <property type="project" value="UniProtKB-KW"/>
</dbReference>
<dbReference type="HOGENOM" id="CLU_006586_10_5_1"/>
<dbReference type="AlphaFoldDB" id="D4D108"/>
<dbReference type="Gene3D" id="3.40.50.1820">
    <property type="entry name" value="alpha/beta hydrolase"/>
    <property type="match status" value="1"/>
</dbReference>
<keyword evidence="6" id="KW-1185">Reference proteome</keyword>
<dbReference type="OrthoDB" id="408631at2759"/>
<reference evidence="6" key="1">
    <citation type="journal article" date="2011" name="Genome Biol.">
        <title>Comparative and functional genomics provide insights into the pathogenicity of dermatophytic fungi.</title>
        <authorList>
            <person name="Burmester A."/>
            <person name="Shelest E."/>
            <person name="Gloeckner G."/>
            <person name="Heddergott C."/>
            <person name="Schindler S."/>
            <person name="Staib P."/>
            <person name="Heidel A."/>
            <person name="Felder M."/>
            <person name="Petzold A."/>
            <person name="Szafranski K."/>
            <person name="Feuermann M."/>
            <person name="Pedruzzi I."/>
            <person name="Priebe S."/>
            <person name="Groth M."/>
            <person name="Winkler R."/>
            <person name="Li W."/>
            <person name="Kniemeyer O."/>
            <person name="Schroeckh V."/>
            <person name="Hertweck C."/>
            <person name="Hube B."/>
            <person name="White T.C."/>
            <person name="Platzer M."/>
            <person name="Guthke R."/>
            <person name="Heitman J."/>
            <person name="Woestemeyer J."/>
            <person name="Zipfel P.F."/>
            <person name="Monod M."/>
            <person name="Brakhage A.A."/>
        </authorList>
    </citation>
    <scope>NUCLEOTIDE SEQUENCE [LARGE SCALE GENOMIC DNA]</scope>
    <source>
        <strain evidence="6">HKI 0517</strain>
    </source>
</reference>
<dbReference type="ESTHER" id="triru-a6xgk5">
    <property type="family name" value="Fungal_carboxylesterase_lipase"/>
</dbReference>
<proteinExistence type="inferred from homology"/>
<accession>D4D108</accession>
<dbReference type="InterPro" id="IPR029058">
    <property type="entry name" value="AB_hydrolase_fold"/>
</dbReference>
<dbReference type="EMBL" id="ACYE01000048">
    <property type="protein sequence ID" value="EFE44485.1"/>
    <property type="molecule type" value="Genomic_DNA"/>
</dbReference>
<evidence type="ECO:0000256" key="1">
    <source>
        <dbReference type="ARBA" id="ARBA00005964"/>
    </source>
</evidence>
<evidence type="ECO:0000313" key="5">
    <source>
        <dbReference type="EMBL" id="EFE44485.1"/>
    </source>
</evidence>
<evidence type="ECO:0000259" key="4">
    <source>
        <dbReference type="Pfam" id="PF00135"/>
    </source>
</evidence>
<dbReference type="GeneID" id="9580588"/>
<evidence type="ECO:0000256" key="2">
    <source>
        <dbReference type="ARBA" id="ARBA00022801"/>
    </source>
</evidence>
<dbReference type="InterPro" id="IPR019826">
    <property type="entry name" value="Carboxylesterase_B_AS"/>
</dbReference>
<gene>
    <name evidence="5" type="ORF">TRV_00754</name>
</gene>
<dbReference type="Pfam" id="PF00135">
    <property type="entry name" value="COesterase"/>
    <property type="match status" value="1"/>
</dbReference>
<dbReference type="RefSeq" id="XP_003025096.1">
    <property type="nucleotide sequence ID" value="XM_003025050.1"/>
</dbReference>
<dbReference type="InterPro" id="IPR050309">
    <property type="entry name" value="Type-B_Carboxylest/Lipase"/>
</dbReference>